<reference evidence="3" key="1">
    <citation type="submission" date="2022-11" db="UniProtKB">
        <authorList>
            <consortium name="WormBaseParasite"/>
        </authorList>
    </citation>
    <scope>IDENTIFICATION</scope>
</reference>
<sequence>MSRTILWCIWFLKIRASYGDHSILETTKSIASMSTSLAKLSAKTNSQEDLTDIGQKGSTLAWFKLNSYTIQVDNFKKHIGHLSFSVEYVGGVKAKDMVKKRILFRYYK</sequence>
<keyword evidence="2" id="KW-1185">Reference proteome</keyword>
<name>A0A914DV61_9BILA</name>
<evidence type="ECO:0000256" key="1">
    <source>
        <dbReference type="SAM" id="SignalP"/>
    </source>
</evidence>
<feature type="signal peptide" evidence="1">
    <location>
        <begin position="1"/>
        <end position="19"/>
    </location>
</feature>
<accession>A0A914DV61</accession>
<protein>
    <submittedName>
        <fullName evidence="3">Uncharacterized protein</fullName>
    </submittedName>
</protein>
<organism evidence="2 3">
    <name type="scientific">Acrobeloides nanus</name>
    <dbReference type="NCBI Taxonomy" id="290746"/>
    <lineage>
        <taxon>Eukaryota</taxon>
        <taxon>Metazoa</taxon>
        <taxon>Ecdysozoa</taxon>
        <taxon>Nematoda</taxon>
        <taxon>Chromadorea</taxon>
        <taxon>Rhabditida</taxon>
        <taxon>Tylenchina</taxon>
        <taxon>Cephalobomorpha</taxon>
        <taxon>Cephaloboidea</taxon>
        <taxon>Cephalobidae</taxon>
        <taxon>Acrobeloides</taxon>
    </lineage>
</organism>
<dbReference type="Proteomes" id="UP000887540">
    <property type="component" value="Unplaced"/>
</dbReference>
<evidence type="ECO:0000313" key="3">
    <source>
        <dbReference type="WBParaSite" id="ACRNAN_scaffold394.g21636.t1"/>
    </source>
</evidence>
<evidence type="ECO:0000313" key="2">
    <source>
        <dbReference type="Proteomes" id="UP000887540"/>
    </source>
</evidence>
<dbReference type="AlphaFoldDB" id="A0A914DV61"/>
<feature type="chain" id="PRO_5037838863" evidence="1">
    <location>
        <begin position="20"/>
        <end position="108"/>
    </location>
</feature>
<dbReference type="WBParaSite" id="ACRNAN_scaffold394.g21636.t1">
    <property type="protein sequence ID" value="ACRNAN_scaffold394.g21636.t1"/>
    <property type="gene ID" value="ACRNAN_scaffold394.g21636"/>
</dbReference>
<proteinExistence type="predicted"/>
<keyword evidence="1" id="KW-0732">Signal</keyword>